<proteinExistence type="predicted"/>
<comment type="caution">
    <text evidence="2">The sequence shown here is derived from an EMBL/GenBank/DDBJ whole genome shotgun (WGS) entry which is preliminary data.</text>
</comment>
<sequence length="419" mass="45769">MSVASTSSATSLSRVRSQNSESQGSTRSRPRPRSPPSMYVAYESNAVKAPKPLLKLDKKPKKTKTSTTPSPVQTRERAFTSPSAAEPPPQRRPSISSFLSLRRKATPASTPSPTTRSLASSSPHDEIPPPIMSNLHETNVHPFDDMPHRHHRPTNKAARMLGKTSSPDARVLVTDFSRPFGRGADKVSLGRHSEESYYSDDGALADDAHIHRQSRLLSPIEFATASRPPSSQFPPEPQQPPDTDDDYGEDVDADGDEWSVPPTPIAPSLPPSVNGARPKTAPSRTPHSHTYASSPPPHSHHQHADSSPNANPYTHARNESTASSINWHNHYSNSPTNTSPVRDSSTSPYMQYRPDTPFLDTLVAMNAAKPQGGAVVAARGPGFGYAAREVTRKEAKEGWMGEWNQNDMQDVIQKLRSLK</sequence>
<feature type="compositionally biased region" description="Basic and acidic residues" evidence="1">
    <location>
        <begin position="138"/>
        <end position="147"/>
    </location>
</feature>
<evidence type="ECO:0000313" key="2">
    <source>
        <dbReference type="EMBL" id="KAK7006464.1"/>
    </source>
</evidence>
<gene>
    <name evidence="2" type="ORF">R3P38DRAFT_1709265</name>
</gene>
<dbReference type="EMBL" id="JAWWNJ010000076">
    <property type="protein sequence ID" value="KAK7006464.1"/>
    <property type="molecule type" value="Genomic_DNA"/>
</dbReference>
<feature type="compositionally biased region" description="Pro residues" evidence="1">
    <location>
        <begin position="231"/>
        <end position="240"/>
    </location>
</feature>
<protein>
    <submittedName>
        <fullName evidence="2">Uncharacterized protein</fullName>
    </submittedName>
</protein>
<feature type="compositionally biased region" description="Pro residues" evidence="1">
    <location>
        <begin position="261"/>
        <end position="270"/>
    </location>
</feature>
<feature type="compositionally biased region" description="Polar residues" evidence="1">
    <location>
        <begin position="319"/>
        <end position="349"/>
    </location>
</feature>
<feature type="compositionally biased region" description="Low complexity" evidence="1">
    <location>
        <begin position="1"/>
        <end position="17"/>
    </location>
</feature>
<evidence type="ECO:0000313" key="3">
    <source>
        <dbReference type="Proteomes" id="UP001362999"/>
    </source>
</evidence>
<feature type="region of interest" description="Disordered" evidence="1">
    <location>
        <begin position="215"/>
        <end position="353"/>
    </location>
</feature>
<evidence type="ECO:0000256" key="1">
    <source>
        <dbReference type="SAM" id="MobiDB-lite"/>
    </source>
</evidence>
<dbReference type="Proteomes" id="UP001362999">
    <property type="component" value="Unassembled WGS sequence"/>
</dbReference>
<reference evidence="2 3" key="1">
    <citation type="journal article" date="2024" name="J Genomics">
        <title>Draft genome sequencing and assembly of Favolaschia claudopus CIRM-BRFM 2984 isolated from oak limbs.</title>
        <authorList>
            <person name="Navarro D."/>
            <person name="Drula E."/>
            <person name="Chaduli D."/>
            <person name="Cazenave R."/>
            <person name="Ahrendt S."/>
            <person name="Wang J."/>
            <person name="Lipzen A."/>
            <person name="Daum C."/>
            <person name="Barry K."/>
            <person name="Grigoriev I.V."/>
            <person name="Favel A."/>
            <person name="Rosso M.N."/>
            <person name="Martin F."/>
        </authorList>
    </citation>
    <scope>NUCLEOTIDE SEQUENCE [LARGE SCALE GENOMIC DNA]</scope>
    <source>
        <strain evidence="2 3">CIRM-BRFM 2984</strain>
    </source>
</reference>
<feature type="compositionally biased region" description="Low complexity" evidence="1">
    <location>
        <begin position="106"/>
        <end position="122"/>
    </location>
</feature>
<keyword evidence="3" id="KW-1185">Reference proteome</keyword>
<name>A0AAW0AC82_9AGAR</name>
<organism evidence="2 3">
    <name type="scientific">Favolaschia claudopus</name>
    <dbReference type="NCBI Taxonomy" id="2862362"/>
    <lineage>
        <taxon>Eukaryota</taxon>
        <taxon>Fungi</taxon>
        <taxon>Dikarya</taxon>
        <taxon>Basidiomycota</taxon>
        <taxon>Agaricomycotina</taxon>
        <taxon>Agaricomycetes</taxon>
        <taxon>Agaricomycetidae</taxon>
        <taxon>Agaricales</taxon>
        <taxon>Marasmiineae</taxon>
        <taxon>Mycenaceae</taxon>
        <taxon>Favolaschia</taxon>
    </lineage>
</organism>
<feature type="compositionally biased region" description="Acidic residues" evidence="1">
    <location>
        <begin position="242"/>
        <end position="257"/>
    </location>
</feature>
<dbReference type="AlphaFoldDB" id="A0AAW0AC82"/>
<feature type="region of interest" description="Disordered" evidence="1">
    <location>
        <begin position="1"/>
        <end position="166"/>
    </location>
</feature>
<accession>A0AAW0AC82</accession>